<dbReference type="KEGG" id="rmp:119160094"/>
<dbReference type="VEuPathDB" id="VectorBase:LOC119160094"/>
<dbReference type="EMBL" id="GHWJ01010046">
    <property type="protein sequence ID" value="NOV42783.1"/>
    <property type="molecule type" value="Transcribed_RNA"/>
</dbReference>
<dbReference type="RefSeq" id="XP_037268721.1">
    <property type="nucleotide sequence ID" value="XM_037412824.2"/>
</dbReference>
<name>A0A6M2D918_RHIMP</name>
<dbReference type="AlphaFoldDB" id="A0A6M2D918"/>
<evidence type="ECO:0000313" key="2">
    <source>
        <dbReference type="EMBL" id="NOV42783.1"/>
    </source>
</evidence>
<dbReference type="OrthoDB" id="10328220at2759"/>
<keyword evidence="1" id="KW-0732">Signal</keyword>
<protein>
    <submittedName>
        <fullName evidence="2">Putative secreted protein ovary overexpressed</fullName>
    </submittedName>
</protein>
<proteinExistence type="predicted"/>
<sequence>MGALIHGSLFFVSVVLFTAMSAARLPLCSTEHCTACDKCAPNVTSAMECQVIAAAGARGCLCCSKGGDVSNASAVIVEPPSTKKRPICSLVCRGEIDLDTCGCESSW</sequence>
<reference evidence="2" key="1">
    <citation type="submission" date="2019-09" db="EMBL/GenBank/DDBJ databases">
        <title>Organ-specific transcriptomic study of the physiology of the cattle tick, Rhipicephalus microplus.</title>
        <authorList>
            <person name="Tirloni L."/>
            <person name="Braz G."/>
            <person name="Gandara A.C.P."/>
            <person name="Sabadin G.A."/>
            <person name="da Silva R.M."/>
            <person name="Guizzo M.G."/>
            <person name="Machado J.A."/>
            <person name="Costa E.P."/>
            <person name="Gomes H.F."/>
            <person name="Moraes J."/>
            <person name="Mota M.B.S."/>
            <person name="Mesquita R.D."/>
            <person name="Alvarenga P.H."/>
            <person name="Alves F."/>
            <person name="Seixas A."/>
            <person name="da Fonseca R.N."/>
            <person name="Fogaca A."/>
            <person name="Logullo C."/>
            <person name="Tanaka A."/>
            <person name="Daffre S."/>
            <person name="Termignoni C."/>
            <person name="Vaz I.S.Jr."/>
            <person name="Oliveira P.L."/>
            <person name="Ribeiro J.M."/>
        </authorList>
    </citation>
    <scope>NUCLEOTIDE SEQUENCE</scope>
    <source>
        <strain evidence="2">Porto Alegre</strain>
    </source>
</reference>
<feature type="signal peptide" evidence="1">
    <location>
        <begin position="1"/>
        <end position="30"/>
    </location>
</feature>
<evidence type="ECO:0000256" key="1">
    <source>
        <dbReference type="SAM" id="SignalP"/>
    </source>
</evidence>
<dbReference type="GeneID" id="119160094"/>
<accession>A0A6M2D918</accession>
<organism evidence="2">
    <name type="scientific">Rhipicephalus microplus</name>
    <name type="common">Cattle tick</name>
    <name type="synonym">Boophilus microplus</name>
    <dbReference type="NCBI Taxonomy" id="6941"/>
    <lineage>
        <taxon>Eukaryota</taxon>
        <taxon>Metazoa</taxon>
        <taxon>Ecdysozoa</taxon>
        <taxon>Arthropoda</taxon>
        <taxon>Chelicerata</taxon>
        <taxon>Arachnida</taxon>
        <taxon>Acari</taxon>
        <taxon>Parasitiformes</taxon>
        <taxon>Ixodida</taxon>
        <taxon>Ixodoidea</taxon>
        <taxon>Ixodidae</taxon>
        <taxon>Rhipicephalinae</taxon>
        <taxon>Rhipicephalus</taxon>
        <taxon>Boophilus</taxon>
    </lineage>
</organism>
<feature type="chain" id="PRO_5026875088" evidence="1">
    <location>
        <begin position="31"/>
        <end position="107"/>
    </location>
</feature>